<dbReference type="HAMAP" id="MF_00360">
    <property type="entry name" value="Ribosomal_bS6"/>
    <property type="match status" value="1"/>
</dbReference>
<feature type="compositionally biased region" description="Low complexity" evidence="5">
    <location>
        <begin position="111"/>
        <end position="124"/>
    </location>
</feature>
<evidence type="ECO:0000313" key="7">
    <source>
        <dbReference type="Proteomes" id="UP000594468"/>
    </source>
</evidence>
<accession>A0A7S8E5R1</accession>
<comment type="similarity">
    <text evidence="1 4">Belongs to the bacterial ribosomal protein bS6 family.</text>
</comment>
<protein>
    <recommendedName>
        <fullName evidence="3 4">Small ribosomal subunit protein bS6</fullName>
    </recommendedName>
</protein>
<evidence type="ECO:0000256" key="1">
    <source>
        <dbReference type="ARBA" id="ARBA00009512"/>
    </source>
</evidence>
<keyword evidence="4" id="KW-0687">Ribonucleoprotein</keyword>
<dbReference type="InterPro" id="IPR035980">
    <property type="entry name" value="Ribosomal_bS6_sf"/>
</dbReference>
<dbReference type="RefSeq" id="WP_195168949.1">
    <property type="nucleotide sequence ID" value="NZ_CP062983.1"/>
</dbReference>
<dbReference type="EMBL" id="CP062983">
    <property type="protein sequence ID" value="QPC80874.1"/>
    <property type="molecule type" value="Genomic_DNA"/>
</dbReference>
<dbReference type="InterPro" id="IPR014717">
    <property type="entry name" value="Transl_elong_EF1B/ribsomal_bS6"/>
</dbReference>
<dbReference type="NCBIfam" id="TIGR00166">
    <property type="entry name" value="S6"/>
    <property type="match status" value="1"/>
</dbReference>
<dbReference type="InterPro" id="IPR000529">
    <property type="entry name" value="Ribosomal_bS6"/>
</dbReference>
<evidence type="ECO:0000256" key="3">
    <source>
        <dbReference type="ARBA" id="ARBA00035294"/>
    </source>
</evidence>
<keyword evidence="7" id="KW-1185">Reference proteome</keyword>
<organism evidence="6 7">
    <name type="scientific">Phototrophicus methaneseepsis</name>
    <dbReference type="NCBI Taxonomy" id="2710758"/>
    <lineage>
        <taxon>Bacteria</taxon>
        <taxon>Bacillati</taxon>
        <taxon>Chloroflexota</taxon>
        <taxon>Candidatus Thermofontia</taxon>
        <taxon>Phototrophicales</taxon>
        <taxon>Phototrophicaceae</taxon>
        <taxon>Phototrophicus</taxon>
    </lineage>
</organism>
<proteinExistence type="inferred from homology"/>
<evidence type="ECO:0000256" key="2">
    <source>
        <dbReference type="ARBA" id="ARBA00035104"/>
    </source>
</evidence>
<dbReference type="GO" id="GO:0003735">
    <property type="term" value="F:structural constituent of ribosome"/>
    <property type="evidence" value="ECO:0007669"/>
    <property type="project" value="InterPro"/>
</dbReference>
<keyword evidence="4" id="KW-0699">rRNA-binding</keyword>
<evidence type="ECO:0000256" key="5">
    <source>
        <dbReference type="SAM" id="MobiDB-lite"/>
    </source>
</evidence>
<reference evidence="6 7" key="1">
    <citation type="submission" date="2020-02" db="EMBL/GenBank/DDBJ databases">
        <authorList>
            <person name="Zheng R.K."/>
            <person name="Sun C.M."/>
        </authorList>
    </citation>
    <scope>NUCLEOTIDE SEQUENCE [LARGE SCALE GENOMIC DNA]</scope>
    <source>
        <strain evidence="7">rifampicinis</strain>
    </source>
</reference>
<evidence type="ECO:0000256" key="4">
    <source>
        <dbReference type="HAMAP-Rule" id="MF_00360"/>
    </source>
</evidence>
<keyword evidence="4" id="KW-0694">RNA-binding</keyword>
<comment type="function">
    <text evidence="2 4">Binds together with bS18 to 16S ribosomal RNA.</text>
</comment>
<dbReference type="Gene3D" id="3.30.70.60">
    <property type="match status" value="1"/>
</dbReference>
<gene>
    <name evidence="4 6" type="primary">rpsF</name>
    <name evidence="6" type="ORF">G4Y79_14275</name>
</gene>
<keyword evidence="4 6" id="KW-0689">Ribosomal protein</keyword>
<dbReference type="CDD" id="cd00473">
    <property type="entry name" value="bS6"/>
    <property type="match status" value="1"/>
</dbReference>
<dbReference type="Proteomes" id="UP000594468">
    <property type="component" value="Chromosome"/>
</dbReference>
<dbReference type="GO" id="GO:0006412">
    <property type="term" value="P:translation"/>
    <property type="evidence" value="ECO:0007669"/>
    <property type="project" value="UniProtKB-UniRule"/>
</dbReference>
<dbReference type="GO" id="GO:0005840">
    <property type="term" value="C:ribosome"/>
    <property type="evidence" value="ECO:0007669"/>
    <property type="project" value="UniProtKB-KW"/>
</dbReference>
<dbReference type="GO" id="GO:1990904">
    <property type="term" value="C:ribonucleoprotein complex"/>
    <property type="evidence" value="ECO:0007669"/>
    <property type="project" value="UniProtKB-KW"/>
</dbReference>
<dbReference type="Pfam" id="PF01250">
    <property type="entry name" value="Ribosomal_S6"/>
    <property type="match status" value="1"/>
</dbReference>
<dbReference type="SUPFAM" id="SSF54995">
    <property type="entry name" value="Ribosomal protein S6"/>
    <property type="match status" value="1"/>
</dbReference>
<dbReference type="AlphaFoldDB" id="A0A7S8E5R1"/>
<sequence>MKRPYELTFIFRILSNDDEMQAALDQVVSWIEGEDNEFGSVTRIDRSHFGRRKLAYEIDGQRDGFYIIISADVDPQHLPELELNLKVFSPLLRYLIIRDEDAEREARGEANESAPETTSAPAEETPAEETPADDAEEAPAEEADAAEEEAEEDSDEEE</sequence>
<dbReference type="GO" id="GO:0019843">
    <property type="term" value="F:rRNA binding"/>
    <property type="evidence" value="ECO:0007669"/>
    <property type="project" value="UniProtKB-UniRule"/>
</dbReference>
<dbReference type="InterPro" id="IPR020814">
    <property type="entry name" value="Ribosomal_S6_plastid/chlpt"/>
</dbReference>
<feature type="region of interest" description="Disordered" evidence="5">
    <location>
        <begin position="103"/>
        <end position="158"/>
    </location>
</feature>
<feature type="compositionally biased region" description="Acidic residues" evidence="5">
    <location>
        <begin position="125"/>
        <end position="158"/>
    </location>
</feature>
<dbReference type="KEGG" id="pmet:G4Y79_14275"/>
<evidence type="ECO:0000313" key="6">
    <source>
        <dbReference type="EMBL" id="QPC80874.1"/>
    </source>
</evidence>
<name>A0A7S8E5R1_9CHLR</name>